<proteinExistence type="predicted"/>
<dbReference type="AlphaFoldDB" id="A0A4Z2GWJ0"/>
<name>A0A4Z2GWJ0_9TELE</name>
<organism evidence="1 2">
    <name type="scientific">Liparis tanakae</name>
    <name type="common">Tanaka's snailfish</name>
    <dbReference type="NCBI Taxonomy" id="230148"/>
    <lineage>
        <taxon>Eukaryota</taxon>
        <taxon>Metazoa</taxon>
        <taxon>Chordata</taxon>
        <taxon>Craniata</taxon>
        <taxon>Vertebrata</taxon>
        <taxon>Euteleostomi</taxon>
        <taxon>Actinopterygii</taxon>
        <taxon>Neopterygii</taxon>
        <taxon>Teleostei</taxon>
        <taxon>Neoteleostei</taxon>
        <taxon>Acanthomorphata</taxon>
        <taxon>Eupercaria</taxon>
        <taxon>Perciformes</taxon>
        <taxon>Cottioidei</taxon>
        <taxon>Cottales</taxon>
        <taxon>Liparidae</taxon>
        <taxon>Liparis</taxon>
    </lineage>
</organism>
<comment type="caution">
    <text evidence="1">The sequence shown here is derived from an EMBL/GenBank/DDBJ whole genome shotgun (WGS) entry which is preliminary data.</text>
</comment>
<sequence length="93" mass="10297">MKSCRLQPKHCHVTERGRVNNKHLPAALCWLMEKQSCVARKAEEGLPGIVLVGDADPSSPRRWVQRQTGKLKCHFNFLQALVTAGLASSPGYS</sequence>
<reference evidence="1 2" key="1">
    <citation type="submission" date="2019-03" db="EMBL/GenBank/DDBJ databases">
        <title>First draft genome of Liparis tanakae, snailfish: a comprehensive survey of snailfish specific genes.</title>
        <authorList>
            <person name="Kim W."/>
            <person name="Song I."/>
            <person name="Jeong J.-H."/>
            <person name="Kim D."/>
            <person name="Kim S."/>
            <person name="Ryu S."/>
            <person name="Song J.Y."/>
            <person name="Lee S.K."/>
        </authorList>
    </citation>
    <scope>NUCLEOTIDE SEQUENCE [LARGE SCALE GENOMIC DNA]</scope>
    <source>
        <tissue evidence="1">Muscle</tissue>
    </source>
</reference>
<dbReference type="Proteomes" id="UP000314294">
    <property type="component" value="Unassembled WGS sequence"/>
</dbReference>
<evidence type="ECO:0000313" key="2">
    <source>
        <dbReference type="Proteomes" id="UP000314294"/>
    </source>
</evidence>
<evidence type="ECO:0000313" key="1">
    <source>
        <dbReference type="EMBL" id="TNN57819.1"/>
    </source>
</evidence>
<keyword evidence="2" id="KW-1185">Reference proteome</keyword>
<dbReference type="EMBL" id="SRLO01000396">
    <property type="protein sequence ID" value="TNN57819.1"/>
    <property type="molecule type" value="Genomic_DNA"/>
</dbReference>
<accession>A0A4Z2GWJ0</accession>
<gene>
    <name evidence="1" type="ORF">EYF80_032003</name>
</gene>
<protein>
    <submittedName>
        <fullName evidence="1">Uncharacterized protein</fullName>
    </submittedName>
</protein>